<evidence type="ECO:0000313" key="2">
    <source>
        <dbReference type="EMBL" id="MBW79171.1"/>
    </source>
</evidence>
<feature type="signal peptide" evidence="1">
    <location>
        <begin position="1"/>
        <end position="20"/>
    </location>
</feature>
<sequence>MSSPFLLAIFLLCTIPPVHSAEGPRGRFPMHHLLAGPTSPLLRSDSKGRVARKRHRSKSGIFRKKCNRRCTNGATVSLQAPFRT</sequence>
<protein>
    <submittedName>
        <fullName evidence="2">Putative secreted protein</fullName>
    </submittedName>
</protein>
<keyword evidence="1" id="KW-0732">Signal</keyword>
<feature type="chain" id="PRO_5014895558" evidence="1">
    <location>
        <begin position="21"/>
        <end position="84"/>
    </location>
</feature>
<reference evidence="2" key="1">
    <citation type="submission" date="2018-01" db="EMBL/GenBank/DDBJ databases">
        <title>An insight into the sialome of Amazonian anophelines.</title>
        <authorList>
            <person name="Ribeiro J.M."/>
            <person name="Scarpassa V."/>
            <person name="Calvo E."/>
        </authorList>
    </citation>
    <scope>NUCLEOTIDE SEQUENCE</scope>
</reference>
<name>A0A2M4DNR9_ANODA</name>
<dbReference type="AlphaFoldDB" id="A0A2M4DNR9"/>
<proteinExistence type="predicted"/>
<evidence type="ECO:0000256" key="1">
    <source>
        <dbReference type="SAM" id="SignalP"/>
    </source>
</evidence>
<accession>A0A2M4DNR9</accession>
<organism evidence="2">
    <name type="scientific">Anopheles darlingi</name>
    <name type="common">Mosquito</name>
    <dbReference type="NCBI Taxonomy" id="43151"/>
    <lineage>
        <taxon>Eukaryota</taxon>
        <taxon>Metazoa</taxon>
        <taxon>Ecdysozoa</taxon>
        <taxon>Arthropoda</taxon>
        <taxon>Hexapoda</taxon>
        <taxon>Insecta</taxon>
        <taxon>Pterygota</taxon>
        <taxon>Neoptera</taxon>
        <taxon>Endopterygota</taxon>
        <taxon>Diptera</taxon>
        <taxon>Nematocera</taxon>
        <taxon>Culicoidea</taxon>
        <taxon>Culicidae</taxon>
        <taxon>Anophelinae</taxon>
        <taxon>Anopheles</taxon>
    </lineage>
</organism>
<dbReference type="EMBL" id="GGFL01014993">
    <property type="protein sequence ID" value="MBW79171.1"/>
    <property type="molecule type" value="Transcribed_RNA"/>
</dbReference>